<evidence type="ECO:0000313" key="3">
    <source>
        <dbReference type="Proteomes" id="UP001155840"/>
    </source>
</evidence>
<dbReference type="Gene3D" id="3.40.50.150">
    <property type="entry name" value="Vaccinia Virus protein VP39"/>
    <property type="match status" value="1"/>
</dbReference>
<evidence type="ECO:0000313" key="2">
    <source>
        <dbReference type="EMBL" id="NHT77565.1"/>
    </source>
</evidence>
<dbReference type="CDD" id="cd02440">
    <property type="entry name" value="AdoMet_MTases"/>
    <property type="match status" value="1"/>
</dbReference>
<dbReference type="GO" id="GO:0008168">
    <property type="term" value="F:methyltransferase activity"/>
    <property type="evidence" value="ECO:0007669"/>
    <property type="project" value="UniProtKB-KW"/>
</dbReference>
<accession>A0AA43ZIA6</accession>
<protein>
    <submittedName>
        <fullName evidence="2">Class I SAM-dependent methyltransferase</fullName>
    </submittedName>
</protein>
<dbReference type="Pfam" id="PF13649">
    <property type="entry name" value="Methyltransf_25"/>
    <property type="match status" value="1"/>
</dbReference>
<dbReference type="InterPro" id="IPR029063">
    <property type="entry name" value="SAM-dependent_MTases_sf"/>
</dbReference>
<keyword evidence="3" id="KW-1185">Reference proteome</keyword>
<reference evidence="2" key="1">
    <citation type="submission" date="2020-03" db="EMBL/GenBank/DDBJ databases">
        <title>Ferranicluibacter endophyticum gen. nov., sp. nov., a new genus isolated from Rubus ulmifolius Schott. stem.</title>
        <authorList>
            <person name="Roca-Couso R."/>
            <person name="Flores-Felix J.D."/>
            <person name="Igual J.M."/>
            <person name="Rivas R."/>
        </authorList>
    </citation>
    <scope>NUCLEOTIDE SEQUENCE</scope>
    <source>
        <strain evidence="2">CRRU44</strain>
    </source>
</reference>
<gene>
    <name evidence="2" type="ORF">G8E10_17770</name>
</gene>
<dbReference type="AlphaFoldDB" id="A0AA43ZIA6"/>
<dbReference type="SUPFAM" id="SSF53335">
    <property type="entry name" value="S-adenosyl-L-methionine-dependent methyltransferases"/>
    <property type="match status" value="1"/>
</dbReference>
<sequence>MNPNNPYPHEIAFDPHVWLPSPKSPYRPVDGTIECRELINGLIAANLALPPAIPRLEPVATSQILTRLSDTELQTVRTRVSDLGYDDSAHAQLAVASHEFPELIEKLRTSLHNPPDHIHRMQRGSHYIGDLYNADLVVSTLKLLGLDIEPAGRYLDFGCSSGSLIRALAAYSPTSDLHGADPIKSSIEWCRENVRGTFSHSQTTPPLAYPPEEFNGVTAISIWSHLGQSEALAWFDEIHRVTKASGWLLFTASGHTSVRYFNDTQNYPRRVLAILEGFMNSDFVFEETYVDASPEGLSAAGYGNAYFSVDWVKRNLLDKWEIVSHSPGANQGNQDVYLMSKKSSA</sequence>
<dbReference type="GO" id="GO:0032259">
    <property type="term" value="P:methylation"/>
    <property type="evidence" value="ECO:0007669"/>
    <property type="project" value="UniProtKB-KW"/>
</dbReference>
<keyword evidence="2" id="KW-0489">Methyltransferase</keyword>
<dbReference type="EMBL" id="JAANCM010000009">
    <property type="protein sequence ID" value="NHT77565.1"/>
    <property type="molecule type" value="Genomic_DNA"/>
</dbReference>
<organism evidence="2 3">
    <name type="scientific">Ferranicluibacter rubi</name>
    <dbReference type="NCBI Taxonomy" id="2715133"/>
    <lineage>
        <taxon>Bacteria</taxon>
        <taxon>Pseudomonadati</taxon>
        <taxon>Pseudomonadota</taxon>
        <taxon>Alphaproteobacteria</taxon>
        <taxon>Hyphomicrobiales</taxon>
        <taxon>Rhizobiaceae</taxon>
        <taxon>Ferranicluibacter</taxon>
    </lineage>
</organism>
<dbReference type="Proteomes" id="UP001155840">
    <property type="component" value="Unassembled WGS sequence"/>
</dbReference>
<comment type="caution">
    <text evidence="2">The sequence shown here is derived from an EMBL/GenBank/DDBJ whole genome shotgun (WGS) entry which is preliminary data.</text>
</comment>
<feature type="domain" description="Methyltransferase" evidence="1">
    <location>
        <begin position="155"/>
        <end position="246"/>
    </location>
</feature>
<dbReference type="RefSeq" id="WP_167130127.1">
    <property type="nucleotide sequence ID" value="NZ_JAANCM010000009.1"/>
</dbReference>
<evidence type="ECO:0000259" key="1">
    <source>
        <dbReference type="Pfam" id="PF13649"/>
    </source>
</evidence>
<dbReference type="InterPro" id="IPR041698">
    <property type="entry name" value="Methyltransf_25"/>
</dbReference>
<keyword evidence="2" id="KW-0808">Transferase</keyword>
<proteinExistence type="predicted"/>
<name>A0AA43ZIA6_9HYPH</name>